<dbReference type="GO" id="GO:0005524">
    <property type="term" value="F:ATP binding"/>
    <property type="evidence" value="ECO:0007669"/>
    <property type="project" value="InterPro"/>
</dbReference>
<evidence type="ECO:0000313" key="2">
    <source>
        <dbReference type="EMBL" id="KAK6526449.1"/>
    </source>
</evidence>
<dbReference type="GO" id="GO:0004672">
    <property type="term" value="F:protein kinase activity"/>
    <property type="evidence" value="ECO:0007669"/>
    <property type="project" value="InterPro"/>
</dbReference>
<proteinExistence type="predicted"/>
<dbReference type="SMART" id="SM00220">
    <property type="entry name" value="S_TKc"/>
    <property type="match status" value="1"/>
</dbReference>
<protein>
    <recommendedName>
        <fullName evidence="1">Protein kinase domain-containing protein</fullName>
    </recommendedName>
</protein>
<reference evidence="2 3" key="1">
    <citation type="submission" date="2019-10" db="EMBL/GenBank/DDBJ databases">
        <authorList>
            <person name="Palmer J.M."/>
        </authorList>
    </citation>
    <scope>NUCLEOTIDE SEQUENCE [LARGE SCALE GENOMIC DNA]</scope>
    <source>
        <strain evidence="2 3">TWF694</strain>
    </source>
</reference>
<name>A0AAV9WUF9_9PEZI</name>
<dbReference type="PROSITE" id="PS50011">
    <property type="entry name" value="PROTEIN_KINASE_DOM"/>
    <property type="match status" value="1"/>
</dbReference>
<dbReference type="InterPro" id="IPR008271">
    <property type="entry name" value="Ser/Thr_kinase_AS"/>
</dbReference>
<comment type="caution">
    <text evidence="2">The sequence shown here is derived from an EMBL/GenBank/DDBJ whole genome shotgun (WGS) entry which is preliminary data.</text>
</comment>
<dbReference type="SUPFAM" id="SSF56112">
    <property type="entry name" value="Protein kinase-like (PK-like)"/>
    <property type="match status" value="1"/>
</dbReference>
<dbReference type="PROSITE" id="PS00108">
    <property type="entry name" value="PROTEIN_KINASE_ST"/>
    <property type="match status" value="1"/>
</dbReference>
<dbReference type="Proteomes" id="UP001365542">
    <property type="component" value="Unassembled WGS sequence"/>
</dbReference>
<gene>
    <name evidence="2" type="ORF">TWF694_005035</name>
</gene>
<evidence type="ECO:0000313" key="3">
    <source>
        <dbReference type="Proteomes" id="UP001365542"/>
    </source>
</evidence>
<dbReference type="EMBL" id="JAVHJO010000016">
    <property type="protein sequence ID" value="KAK6526449.1"/>
    <property type="molecule type" value="Genomic_DNA"/>
</dbReference>
<dbReference type="InterPro" id="IPR011009">
    <property type="entry name" value="Kinase-like_dom_sf"/>
</dbReference>
<dbReference type="InterPro" id="IPR000719">
    <property type="entry name" value="Prot_kinase_dom"/>
</dbReference>
<dbReference type="AlphaFoldDB" id="A0AAV9WUF9"/>
<keyword evidence="3" id="KW-1185">Reference proteome</keyword>
<organism evidence="2 3">
    <name type="scientific">Orbilia ellipsospora</name>
    <dbReference type="NCBI Taxonomy" id="2528407"/>
    <lineage>
        <taxon>Eukaryota</taxon>
        <taxon>Fungi</taxon>
        <taxon>Dikarya</taxon>
        <taxon>Ascomycota</taxon>
        <taxon>Pezizomycotina</taxon>
        <taxon>Orbiliomycetes</taxon>
        <taxon>Orbiliales</taxon>
        <taxon>Orbiliaceae</taxon>
        <taxon>Orbilia</taxon>
    </lineage>
</organism>
<evidence type="ECO:0000259" key="1">
    <source>
        <dbReference type="PROSITE" id="PS50011"/>
    </source>
</evidence>
<sequence length="268" mass="29687">MDPSPSSTHIAETYHSTISKIKVNGATAVLKRYRRRDTRAVSQFAKEVSILQSLTSHPNITTILSSDAEDLTVTLTYSPGRTLDEFIDTATLKCTLSQNEGATIQLQMAKALSFIHDEGMFHDDVKPDNIIYDPAGQNAVLVDFGAALRVPKDASGMVEFNPSGTPSYAPPEFLEQKKSIKGDVWALGVTMLFVRGCVKLPDGNWLLPAVFEDKAVRKEMESWLEEVEGWRKKASVNGVDGLLGEMLESDPERRIGSEKLLQRMLETR</sequence>
<dbReference type="PANTHER" id="PTHR44167:SF24">
    <property type="entry name" value="SERINE_THREONINE-PROTEIN KINASE CHK2"/>
    <property type="match status" value="1"/>
</dbReference>
<accession>A0AAV9WUF9</accession>
<dbReference type="Pfam" id="PF00069">
    <property type="entry name" value="Pkinase"/>
    <property type="match status" value="1"/>
</dbReference>
<feature type="domain" description="Protein kinase" evidence="1">
    <location>
        <begin position="1"/>
        <end position="268"/>
    </location>
</feature>
<dbReference type="Gene3D" id="1.10.510.10">
    <property type="entry name" value="Transferase(Phosphotransferase) domain 1"/>
    <property type="match status" value="1"/>
</dbReference>
<dbReference type="PANTHER" id="PTHR44167">
    <property type="entry name" value="OVARIAN-SPECIFIC SERINE/THREONINE-PROTEIN KINASE LOK-RELATED"/>
    <property type="match status" value="1"/>
</dbReference>